<keyword evidence="1" id="KW-0812">Transmembrane</keyword>
<proteinExistence type="predicted"/>
<gene>
    <name evidence="2" type="ORF">SAMN05192576_2199</name>
</gene>
<feature type="transmembrane region" description="Helical" evidence="1">
    <location>
        <begin position="227"/>
        <end position="246"/>
    </location>
</feature>
<keyword evidence="1" id="KW-0472">Membrane</keyword>
<dbReference type="EMBL" id="FNIC01000003">
    <property type="protein sequence ID" value="SDN47731.1"/>
    <property type="molecule type" value="Genomic_DNA"/>
</dbReference>
<name>A0A1H0BQ50_9ACTN</name>
<evidence type="ECO:0000313" key="3">
    <source>
        <dbReference type="Proteomes" id="UP000199004"/>
    </source>
</evidence>
<feature type="transmembrane region" description="Helical" evidence="1">
    <location>
        <begin position="339"/>
        <end position="363"/>
    </location>
</feature>
<feature type="transmembrane region" description="Helical" evidence="1">
    <location>
        <begin position="89"/>
        <end position="114"/>
    </location>
</feature>
<feature type="transmembrane region" description="Helical" evidence="1">
    <location>
        <begin position="278"/>
        <end position="297"/>
    </location>
</feature>
<feature type="transmembrane region" description="Helical" evidence="1">
    <location>
        <begin position="185"/>
        <end position="212"/>
    </location>
</feature>
<dbReference type="Proteomes" id="UP000199004">
    <property type="component" value="Unassembled WGS sequence"/>
</dbReference>
<feature type="transmembrane region" description="Helical" evidence="1">
    <location>
        <begin position="6"/>
        <end position="26"/>
    </location>
</feature>
<accession>A0A1H0BQ50</accession>
<feature type="transmembrane region" description="Helical" evidence="1">
    <location>
        <begin position="157"/>
        <end position="173"/>
    </location>
</feature>
<dbReference type="STRING" id="1005944.SAMN05192576_2199"/>
<feature type="transmembrane region" description="Helical" evidence="1">
    <location>
        <begin position="33"/>
        <end position="51"/>
    </location>
</feature>
<protein>
    <recommendedName>
        <fullName evidence="4">O-Antigen ligase</fullName>
    </recommendedName>
</protein>
<keyword evidence="1" id="KW-1133">Transmembrane helix</keyword>
<evidence type="ECO:0000256" key="1">
    <source>
        <dbReference type="SAM" id="Phobius"/>
    </source>
</evidence>
<sequence>MPQWYAPKLIAMTMLALVLLATGRSFGVRDGRAGLAVLMLLVASVLLVALHTGDPDLGPYLTVPLHLTVGFLACYILEPRFFRDAYINVMAASALISVALYLVARIAPSVISFFPLRMSTESYDYYDAGVHVFLVSRAVGEQGIPLDRNSGFAWEPGAYQVFLNLAILLLVQRRAQTVERRKDRIVALALVAGVVTTLSTGGYLTMAVILSAYSREVFAIFGMTRHLIRYAVGPVAIVAAGLLFAARDVDATFIGEKFTREFSNGSVLALERIGLDRVGFVASDFQSIFGVGFTAWLDTELSLWNSVIHSAVTLGLPFTLGLGALYVRYCRQYRHPVAALALMTVAFSTEALFWRMLFAYLAFSGVMYASSHLQSRTQATESSPASPPRGTQK</sequence>
<organism evidence="2 3">
    <name type="scientific">Nocardioides szechwanensis</name>
    <dbReference type="NCBI Taxonomy" id="1005944"/>
    <lineage>
        <taxon>Bacteria</taxon>
        <taxon>Bacillati</taxon>
        <taxon>Actinomycetota</taxon>
        <taxon>Actinomycetes</taxon>
        <taxon>Propionibacteriales</taxon>
        <taxon>Nocardioidaceae</taxon>
        <taxon>Nocardioides</taxon>
    </lineage>
</organism>
<evidence type="ECO:0008006" key="4">
    <source>
        <dbReference type="Google" id="ProtNLM"/>
    </source>
</evidence>
<dbReference type="AlphaFoldDB" id="A0A1H0BQ50"/>
<reference evidence="2 3" key="1">
    <citation type="submission" date="2016-10" db="EMBL/GenBank/DDBJ databases">
        <authorList>
            <person name="de Groot N.N."/>
        </authorList>
    </citation>
    <scope>NUCLEOTIDE SEQUENCE [LARGE SCALE GENOMIC DNA]</scope>
    <source>
        <strain evidence="2 3">CGMCC 1.11147</strain>
    </source>
</reference>
<keyword evidence="3" id="KW-1185">Reference proteome</keyword>
<evidence type="ECO:0000313" key="2">
    <source>
        <dbReference type="EMBL" id="SDN47731.1"/>
    </source>
</evidence>
<feature type="transmembrane region" description="Helical" evidence="1">
    <location>
        <begin position="57"/>
        <end position="77"/>
    </location>
</feature>
<feature type="transmembrane region" description="Helical" evidence="1">
    <location>
        <begin position="303"/>
        <end position="327"/>
    </location>
</feature>